<protein>
    <submittedName>
        <fullName evidence="2">Uncharacterized protein</fullName>
    </submittedName>
</protein>
<feature type="region of interest" description="Disordered" evidence="1">
    <location>
        <begin position="88"/>
        <end position="111"/>
    </location>
</feature>
<proteinExistence type="predicted"/>
<gene>
    <name evidence="2" type="ORF">G5714_024007</name>
</gene>
<sequence length="111" mass="12440">MEEGRRRALRNCSSFENREKRQKKRGENNCIHHCTLILIRNEVCGLCQTVATGSYGKEMGFGNRRNKSRLSVSTAQVQTPVAVAGGDALAGRELERPPQRKTRRALSEKLA</sequence>
<dbReference type="EMBL" id="JAAMOB010000025">
    <property type="protein sequence ID" value="KAF4094929.1"/>
    <property type="molecule type" value="Genomic_DNA"/>
</dbReference>
<evidence type="ECO:0000256" key="1">
    <source>
        <dbReference type="SAM" id="MobiDB-lite"/>
    </source>
</evidence>
<comment type="caution">
    <text evidence="2">The sequence shown here is derived from an EMBL/GenBank/DDBJ whole genome shotgun (WGS) entry which is preliminary data.</text>
</comment>
<name>A0A7J6BIJ4_9TELE</name>
<accession>A0A7J6BIJ4</accession>
<evidence type="ECO:0000313" key="3">
    <source>
        <dbReference type="Proteomes" id="UP000579812"/>
    </source>
</evidence>
<organism evidence="2 3">
    <name type="scientific">Onychostoma macrolepis</name>
    <dbReference type="NCBI Taxonomy" id="369639"/>
    <lineage>
        <taxon>Eukaryota</taxon>
        <taxon>Metazoa</taxon>
        <taxon>Chordata</taxon>
        <taxon>Craniata</taxon>
        <taxon>Vertebrata</taxon>
        <taxon>Euteleostomi</taxon>
        <taxon>Actinopterygii</taxon>
        <taxon>Neopterygii</taxon>
        <taxon>Teleostei</taxon>
        <taxon>Ostariophysi</taxon>
        <taxon>Cypriniformes</taxon>
        <taxon>Cyprinidae</taxon>
        <taxon>Acrossocheilinae</taxon>
        <taxon>Onychostoma</taxon>
    </lineage>
</organism>
<dbReference type="Proteomes" id="UP000579812">
    <property type="component" value="Unassembled WGS sequence"/>
</dbReference>
<evidence type="ECO:0000313" key="2">
    <source>
        <dbReference type="EMBL" id="KAF4094929.1"/>
    </source>
</evidence>
<reference evidence="2 3" key="1">
    <citation type="submission" date="2020-04" db="EMBL/GenBank/DDBJ databases">
        <title>Chromosome-level genome assembly of a cyprinid fish Onychostoma macrolepis by integration of Nanopore Sequencing, Bionano and Hi-C technology.</title>
        <authorList>
            <person name="Wang D."/>
        </authorList>
    </citation>
    <scope>NUCLEOTIDE SEQUENCE [LARGE SCALE GENOMIC DNA]</scope>
    <source>
        <strain evidence="2">SWU-2019</strain>
        <tissue evidence="2">Muscle</tissue>
    </source>
</reference>
<keyword evidence="3" id="KW-1185">Reference proteome</keyword>
<dbReference type="AlphaFoldDB" id="A0A7J6BIJ4"/>